<comment type="caution">
    <text evidence="2">The sequence shown here is derived from an EMBL/GenBank/DDBJ whole genome shotgun (WGS) entry which is preliminary data.</text>
</comment>
<name>A0A2Z6R053_9GLOM</name>
<feature type="region of interest" description="Disordered" evidence="1">
    <location>
        <begin position="135"/>
        <end position="156"/>
    </location>
</feature>
<proteinExistence type="predicted"/>
<protein>
    <submittedName>
        <fullName evidence="2">Uncharacterized protein</fullName>
    </submittedName>
</protein>
<accession>A0A2Z6R053</accession>
<keyword evidence="3" id="KW-1185">Reference proteome</keyword>
<evidence type="ECO:0000256" key="1">
    <source>
        <dbReference type="SAM" id="MobiDB-lite"/>
    </source>
</evidence>
<sequence length="156" mass="18484">MGKQFVFTYLLDEGYKQLANMNGIISFHLRRPHVINYAPSMLRRNLKDSDSDPHIHQQSIPEEFPMLRKNLNDIEDLILNKRFVPFPPRPKAYQLDSDSDPHIHQQSIPEEFPMLRKNLNDIEDLILNKRFVPFPPRPKAYQDNNPHIHQQPIPEE</sequence>
<organism evidence="2 3">
    <name type="scientific">Rhizophagus clarus</name>
    <dbReference type="NCBI Taxonomy" id="94130"/>
    <lineage>
        <taxon>Eukaryota</taxon>
        <taxon>Fungi</taxon>
        <taxon>Fungi incertae sedis</taxon>
        <taxon>Mucoromycota</taxon>
        <taxon>Glomeromycotina</taxon>
        <taxon>Glomeromycetes</taxon>
        <taxon>Glomerales</taxon>
        <taxon>Glomeraceae</taxon>
        <taxon>Rhizophagus</taxon>
    </lineage>
</organism>
<dbReference type="Proteomes" id="UP000247702">
    <property type="component" value="Unassembled WGS sequence"/>
</dbReference>
<dbReference type="EMBL" id="BEXD01001757">
    <property type="protein sequence ID" value="GBB95620.1"/>
    <property type="molecule type" value="Genomic_DNA"/>
</dbReference>
<gene>
    <name evidence="2" type="ORF">RclHR1_02580003</name>
</gene>
<dbReference type="AlphaFoldDB" id="A0A2Z6R053"/>
<evidence type="ECO:0000313" key="3">
    <source>
        <dbReference type="Proteomes" id="UP000247702"/>
    </source>
</evidence>
<dbReference type="STRING" id="94130.A0A2Z6R053"/>
<evidence type="ECO:0000313" key="2">
    <source>
        <dbReference type="EMBL" id="GBB95620.1"/>
    </source>
</evidence>
<reference evidence="2 3" key="1">
    <citation type="submission" date="2017-11" db="EMBL/GenBank/DDBJ databases">
        <title>The genome of Rhizophagus clarus HR1 reveals common genetic basis of auxotrophy among arbuscular mycorrhizal fungi.</title>
        <authorList>
            <person name="Kobayashi Y."/>
        </authorList>
    </citation>
    <scope>NUCLEOTIDE SEQUENCE [LARGE SCALE GENOMIC DNA]</scope>
    <source>
        <strain evidence="2 3">HR1</strain>
    </source>
</reference>